<feature type="domain" description="J" evidence="1">
    <location>
        <begin position="710"/>
        <end position="769"/>
    </location>
</feature>
<dbReference type="SMART" id="SM00271">
    <property type="entry name" value="DnaJ"/>
    <property type="match status" value="1"/>
</dbReference>
<name>A0A7S4Q6M0_9DINO</name>
<gene>
    <name evidence="2" type="ORF">AMON00008_LOCUS13587</name>
</gene>
<dbReference type="Gene3D" id="1.10.287.110">
    <property type="entry name" value="DnaJ domain"/>
    <property type="match status" value="1"/>
</dbReference>
<dbReference type="AlphaFoldDB" id="A0A7S4Q6M0"/>
<dbReference type="PRINTS" id="PR00625">
    <property type="entry name" value="JDOMAIN"/>
</dbReference>
<dbReference type="PROSITE" id="PS50076">
    <property type="entry name" value="DNAJ_2"/>
    <property type="match status" value="1"/>
</dbReference>
<evidence type="ECO:0000259" key="1">
    <source>
        <dbReference type="PROSITE" id="PS50076"/>
    </source>
</evidence>
<evidence type="ECO:0000313" key="2">
    <source>
        <dbReference type="EMBL" id="CAE4573968.1"/>
    </source>
</evidence>
<protein>
    <recommendedName>
        <fullName evidence="1">J domain-containing protein</fullName>
    </recommendedName>
</protein>
<dbReference type="CDD" id="cd06257">
    <property type="entry name" value="DnaJ"/>
    <property type="match status" value="1"/>
</dbReference>
<dbReference type="SUPFAM" id="SSF46565">
    <property type="entry name" value="Chaperone J-domain"/>
    <property type="match status" value="1"/>
</dbReference>
<reference evidence="2" key="1">
    <citation type="submission" date="2021-01" db="EMBL/GenBank/DDBJ databases">
        <authorList>
            <person name="Corre E."/>
            <person name="Pelletier E."/>
            <person name="Niang G."/>
            <person name="Scheremetjew M."/>
            <person name="Finn R."/>
            <person name="Kale V."/>
            <person name="Holt S."/>
            <person name="Cochrane G."/>
            <person name="Meng A."/>
            <person name="Brown T."/>
            <person name="Cohen L."/>
        </authorList>
    </citation>
    <scope>NUCLEOTIDE SEQUENCE</scope>
    <source>
        <strain evidence="2">CCMP3105</strain>
    </source>
</reference>
<accession>A0A7S4Q6M0</accession>
<dbReference type="PANTHER" id="PTHR24074">
    <property type="entry name" value="CO-CHAPERONE PROTEIN DJLA"/>
    <property type="match status" value="1"/>
</dbReference>
<dbReference type="InterPro" id="IPR050817">
    <property type="entry name" value="DjlA_DnaK_co-chaperone"/>
</dbReference>
<dbReference type="Pfam" id="PF00226">
    <property type="entry name" value="DnaJ"/>
    <property type="match status" value="1"/>
</dbReference>
<organism evidence="2">
    <name type="scientific">Alexandrium monilatum</name>
    <dbReference type="NCBI Taxonomy" id="311494"/>
    <lineage>
        <taxon>Eukaryota</taxon>
        <taxon>Sar</taxon>
        <taxon>Alveolata</taxon>
        <taxon>Dinophyceae</taxon>
        <taxon>Gonyaulacales</taxon>
        <taxon>Pyrocystaceae</taxon>
        <taxon>Alexandrium</taxon>
    </lineage>
</organism>
<dbReference type="InterPro" id="IPR001623">
    <property type="entry name" value="DnaJ_domain"/>
</dbReference>
<proteinExistence type="predicted"/>
<sequence>MRLLARGSWKAAGIPLDQLPSLEVAQELLGQVRRLRGQTPETLTAMCRERGMPTEGLLKTDLVAQMKQILTWELLPQTELRKECRERAINTDGLIAMSVGMFRRTPQEEVTAMLVQRLSKSLWFDIWELHGVPVRKFSTPEVAEEAFQEVQNLEGLSLSALEGEFRKLNVPLLSVKREELLIFLKQVSIWRRFPTSELRKECASRRLGGPGRVLQWEDAFRCLVEELCLGLWERNGLPAVRVLGSFQSAAGLLAEYEHLDGMGSVELRKQYEESGLPRAKGTEISIIRTRLKSAYTWWALPLEALREECAKRGMPAAKVATSQKGDEVKELLVQQLLIRECFTPEELDGVPVERLQMIQAVHQVLEEFKPYKSMVIAELRDGCTELGVPPEAGMDGRAALLERVRTVLVWRWLPLEELQQECRGRGLKVEEGSRSRDELEKRNDLLQRLLGHLAGNACDLTGVPVERLGRGPAAFVAQEFAKLAGMTDEQLRDQHREWGFPNPLGLSKKELLQRLKDATVWWNLPRLELMAECKKRGVPTDGLRRLVDEEAQREKLIDRLLFNANVFQYEAKGIPAKQLESWKACATLTAEWAYIDTESTADLTKRYQELGLPSRGLGRTELVARMRQVALWLQLPLAVVQKECRAKHVNSIATEDTKSQLVIGLCHATWGGWEEEPEPPPQRGASAGFGGFGGADAFGQSSRGTAGLSVHFATLELPPSAGLEDVKKAYRRLALKHHPDKNHGVSQERAAQEFRKVSDAYRALSKQLEGS</sequence>
<dbReference type="InterPro" id="IPR036869">
    <property type="entry name" value="J_dom_sf"/>
</dbReference>
<dbReference type="EMBL" id="HBNR01020471">
    <property type="protein sequence ID" value="CAE4573968.1"/>
    <property type="molecule type" value="Transcribed_RNA"/>
</dbReference>